<evidence type="ECO:0000313" key="3">
    <source>
        <dbReference type="Proteomes" id="UP001501576"/>
    </source>
</evidence>
<dbReference type="Proteomes" id="UP001501576">
    <property type="component" value="Unassembled WGS sequence"/>
</dbReference>
<evidence type="ECO:0000256" key="1">
    <source>
        <dbReference type="SAM" id="MobiDB-lite"/>
    </source>
</evidence>
<accession>A0ABN1CR84</accession>
<dbReference type="EMBL" id="BAAABZ010000016">
    <property type="protein sequence ID" value="GAA0524176.1"/>
    <property type="molecule type" value="Genomic_DNA"/>
</dbReference>
<comment type="caution">
    <text evidence="2">The sequence shown here is derived from an EMBL/GenBank/DDBJ whole genome shotgun (WGS) entry which is preliminary data.</text>
</comment>
<feature type="compositionally biased region" description="Polar residues" evidence="1">
    <location>
        <begin position="1"/>
        <end position="33"/>
    </location>
</feature>
<protein>
    <submittedName>
        <fullName evidence="2">Uncharacterized protein</fullName>
    </submittedName>
</protein>
<gene>
    <name evidence="2" type="ORF">GCM10010390_28210</name>
</gene>
<evidence type="ECO:0000313" key="2">
    <source>
        <dbReference type="EMBL" id="GAA0524176.1"/>
    </source>
</evidence>
<feature type="region of interest" description="Disordered" evidence="1">
    <location>
        <begin position="1"/>
        <end position="62"/>
    </location>
</feature>
<keyword evidence="3" id="KW-1185">Reference proteome</keyword>
<reference evidence="2 3" key="1">
    <citation type="journal article" date="2019" name="Int. J. Syst. Evol. Microbiol.">
        <title>The Global Catalogue of Microorganisms (GCM) 10K type strain sequencing project: providing services to taxonomists for standard genome sequencing and annotation.</title>
        <authorList>
            <consortium name="The Broad Institute Genomics Platform"/>
            <consortium name="The Broad Institute Genome Sequencing Center for Infectious Disease"/>
            <person name="Wu L."/>
            <person name="Ma J."/>
        </authorList>
    </citation>
    <scope>NUCLEOTIDE SEQUENCE [LARGE SCALE GENOMIC DNA]</scope>
    <source>
        <strain evidence="2 3">JCM 5052</strain>
    </source>
</reference>
<organism evidence="2 3">
    <name type="scientific">Streptomyces mordarskii</name>
    <dbReference type="NCBI Taxonomy" id="1226758"/>
    <lineage>
        <taxon>Bacteria</taxon>
        <taxon>Bacillati</taxon>
        <taxon>Actinomycetota</taxon>
        <taxon>Actinomycetes</taxon>
        <taxon>Kitasatosporales</taxon>
        <taxon>Streptomycetaceae</taxon>
        <taxon>Streptomyces</taxon>
    </lineage>
</organism>
<name>A0ABN1CR84_9ACTN</name>
<sequence length="77" mass="7871">MLSETLSRVSLATDPQMTKASVSAAETPNTTRSVRGAAWGPAESAPGLSTMAGGSPPTSPALVPVCGTHKTFHWGFD</sequence>
<proteinExistence type="predicted"/>